<organism evidence="1 2">
    <name type="scientific">Flavobacterium noncentrifugens</name>
    <dbReference type="NCBI Taxonomy" id="1128970"/>
    <lineage>
        <taxon>Bacteria</taxon>
        <taxon>Pseudomonadati</taxon>
        <taxon>Bacteroidota</taxon>
        <taxon>Flavobacteriia</taxon>
        <taxon>Flavobacteriales</taxon>
        <taxon>Flavobacteriaceae</taxon>
        <taxon>Flavobacterium</taxon>
    </lineage>
</organism>
<dbReference type="RefSeq" id="WP_170227616.1">
    <property type="nucleotide sequence ID" value="NZ_BKAI01000019.1"/>
</dbReference>
<sequence length="58" mass="6950">MENTLTKDDLDFLITSVTYSKKSFDETNYESYEFKQSQLAKADEMLQKLRRLLKDQNH</sequence>
<evidence type="ECO:0000313" key="1">
    <source>
        <dbReference type="EMBL" id="SDK15197.1"/>
    </source>
</evidence>
<dbReference type="Proteomes" id="UP000199580">
    <property type="component" value="Unassembled WGS sequence"/>
</dbReference>
<protein>
    <submittedName>
        <fullName evidence="1">Uncharacterized protein</fullName>
    </submittedName>
</protein>
<accession>A0A1G8ZJG8</accession>
<dbReference type="AlphaFoldDB" id="A0A1G8ZJG8"/>
<evidence type="ECO:0000313" key="2">
    <source>
        <dbReference type="Proteomes" id="UP000199580"/>
    </source>
</evidence>
<name>A0A1G8ZJG8_9FLAO</name>
<keyword evidence="2" id="KW-1185">Reference proteome</keyword>
<dbReference type="EMBL" id="FNEZ01000004">
    <property type="protein sequence ID" value="SDK15197.1"/>
    <property type="molecule type" value="Genomic_DNA"/>
</dbReference>
<gene>
    <name evidence="1" type="ORF">SAMN04487935_2626</name>
</gene>
<dbReference type="STRING" id="1128970.SAMN04487935_2626"/>
<reference evidence="1 2" key="1">
    <citation type="submission" date="2016-10" db="EMBL/GenBank/DDBJ databases">
        <authorList>
            <person name="de Groot N.N."/>
        </authorList>
    </citation>
    <scope>NUCLEOTIDE SEQUENCE [LARGE SCALE GENOMIC DNA]</scope>
    <source>
        <strain evidence="1 2">CGMCC 1.10076</strain>
    </source>
</reference>
<proteinExistence type="predicted"/>